<accession>A0AA96GI58</accession>
<sequence>MISVKAALKKKNGLTALLMRALQKTRKENFPLEPKNEEERKNAEHVHVLVLSNHCLSMYFENSTFYTFSPTTCLDGENVLRRAFPALGLVSLERFSIIKGSTISPQLKHCQAMDHNCPESLR</sequence>
<protein>
    <submittedName>
        <fullName evidence="1">Uncharacterized protein</fullName>
    </submittedName>
</protein>
<dbReference type="KEGG" id="nneo:PQG83_12640"/>
<keyword evidence="2" id="KW-1185">Reference proteome</keyword>
<dbReference type="AlphaFoldDB" id="A0AA96GI58"/>
<evidence type="ECO:0000313" key="2">
    <source>
        <dbReference type="Proteomes" id="UP001302494"/>
    </source>
</evidence>
<dbReference type="RefSeq" id="WP_312741586.1">
    <property type="nucleotide sequence ID" value="NZ_CP116968.1"/>
</dbReference>
<proteinExistence type="predicted"/>
<dbReference type="EMBL" id="CP116968">
    <property type="protein sequence ID" value="WNM60605.1"/>
    <property type="molecule type" value="Genomic_DNA"/>
</dbReference>
<gene>
    <name evidence="1" type="ORF">PQG83_12640</name>
</gene>
<reference evidence="1 2" key="1">
    <citation type="submission" date="2023-01" db="EMBL/GenBank/DDBJ databases">
        <title>Cultivation and genomic characterization of new, ubiquitous marine nitrite-oxidizing bacteria from the Nitrospirales.</title>
        <authorList>
            <person name="Mueller A.J."/>
            <person name="Daebeler A."/>
            <person name="Herbold C.W."/>
            <person name="Kirkegaard R.H."/>
            <person name="Daims H."/>
        </authorList>
    </citation>
    <scope>NUCLEOTIDE SEQUENCE [LARGE SCALE GENOMIC DNA]</scope>
    <source>
        <strain evidence="1 2">DK</strain>
    </source>
</reference>
<organism evidence="1 2">
    <name type="scientific">Candidatus Nitrospira neomarina</name>
    <dbReference type="NCBI Taxonomy" id="3020899"/>
    <lineage>
        <taxon>Bacteria</taxon>
        <taxon>Pseudomonadati</taxon>
        <taxon>Nitrospirota</taxon>
        <taxon>Nitrospiria</taxon>
        <taxon>Nitrospirales</taxon>
        <taxon>Nitrospiraceae</taxon>
        <taxon>Nitrospira</taxon>
    </lineage>
</organism>
<evidence type="ECO:0000313" key="1">
    <source>
        <dbReference type="EMBL" id="WNM60605.1"/>
    </source>
</evidence>
<name>A0AA96GI58_9BACT</name>
<dbReference type="Proteomes" id="UP001302494">
    <property type="component" value="Chromosome"/>
</dbReference>